<gene>
    <name evidence="1" type="ORF">SAMN04488118_11260</name>
</gene>
<name>A0A1G5RDY2_9RHOB</name>
<dbReference type="OrthoDB" id="6371790at2"/>
<protein>
    <submittedName>
        <fullName evidence="1">Amino acid ABC transporter substrate-binding protein, PAAT family</fullName>
    </submittedName>
</protein>
<organism evidence="1 2">
    <name type="scientific">Epibacterium ulvae</name>
    <dbReference type="NCBI Taxonomy" id="1156985"/>
    <lineage>
        <taxon>Bacteria</taxon>
        <taxon>Pseudomonadati</taxon>
        <taxon>Pseudomonadota</taxon>
        <taxon>Alphaproteobacteria</taxon>
        <taxon>Rhodobacterales</taxon>
        <taxon>Roseobacteraceae</taxon>
        <taxon>Epibacterium</taxon>
    </lineage>
</organism>
<dbReference type="RefSeq" id="WP_090220695.1">
    <property type="nucleotide sequence ID" value="NZ_FMWG01000012.1"/>
</dbReference>
<dbReference type="Proteomes" id="UP000198767">
    <property type="component" value="Unassembled WGS sequence"/>
</dbReference>
<evidence type="ECO:0000313" key="2">
    <source>
        <dbReference type="Proteomes" id="UP000198767"/>
    </source>
</evidence>
<dbReference type="EMBL" id="FMWG01000012">
    <property type="protein sequence ID" value="SCZ71591.1"/>
    <property type="molecule type" value="Genomic_DNA"/>
</dbReference>
<accession>A0A1G5RDY2</accession>
<sequence length="261" mass="28125">MSNARSVSGITLVAVLCGGPIVVQAETLTILAGNLPPMVDAHGKGREAEVITTVLERCGHSVTFKIEPFTRHWKSYAAGEGDGVATVPMGMELPGGQSGAYIQYQNGVSSLSARNDNFAALENLQGHSVIAFMGASQIIPGLADATSGFSKYQEIADQIGQSRMIFAGRVDAVIGDGMIFAEYNAQLQANSEDLRFDPHQDVSFQAIFAPSDYAMNFRSEAITADFNRCYGDAMADGTLDAINKKWVEKYRDTLGTQYLNY</sequence>
<dbReference type="SUPFAM" id="SSF53850">
    <property type="entry name" value="Periplasmic binding protein-like II"/>
    <property type="match status" value="1"/>
</dbReference>
<proteinExistence type="predicted"/>
<keyword evidence="2" id="KW-1185">Reference proteome</keyword>
<reference evidence="1 2" key="1">
    <citation type="submission" date="2016-10" db="EMBL/GenBank/DDBJ databases">
        <authorList>
            <person name="de Groot N.N."/>
        </authorList>
    </citation>
    <scope>NUCLEOTIDE SEQUENCE [LARGE SCALE GENOMIC DNA]</scope>
    <source>
        <strain evidence="1 2">U95</strain>
    </source>
</reference>
<dbReference type="STRING" id="1156985.SAMN04488118_11260"/>
<evidence type="ECO:0000313" key="1">
    <source>
        <dbReference type="EMBL" id="SCZ71591.1"/>
    </source>
</evidence>
<dbReference type="Gene3D" id="3.40.190.10">
    <property type="entry name" value="Periplasmic binding protein-like II"/>
    <property type="match status" value="2"/>
</dbReference>
<dbReference type="AlphaFoldDB" id="A0A1G5RDY2"/>